<keyword evidence="19" id="KW-1185">Reference proteome</keyword>
<evidence type="ECO:0000256" key="7">
    <source>
        <dbReference type="ARBA" id="ARBA00022553"/>
    </source>
</evidence>
<feature type="domain" description="EF-hand" evidence="17">
    <location>
        <begin position="94"/>
        <end position="129"/>
    </location>
</feature>
<name>A0A0D2U8U4_CAPO3</name>
<evidence type="ECO:0000256" key="13">
    <source>
        <dbReference type="ARBA" id="ARBA00023136"/>
    </source>
</evidence>
<keyword evidence="8" id="KW-0519">Myristate</keyword>
<dbReference type="GO" id="GO:0005737">
    <property type="term" value="C:cytoplasm"/>
    <property type="evidence" value="ECO:0007669"/>
    <property type="project" value="UniProtKB-SubCell"/>
</dbReference>
<evidence type="ECO:0000256" key="5">
    <source>
        <dbReference type="ARBA" id="ARBA00022475"/>
    </source>
</evidence>
<dbReference type="PROSITE" id="PS50222">
    <property type="entry name" value="EF_HAND_2"/>
    <property type="match status" value="2"/>
</dbReference>
<proteinExistence type="inferred from homology"/>
<keyword evidence="14" id="KW-0539">Nucleus</keyword>
<evidence type="ECO:0000256" key="11">
    <source>
        <dbReference type="ARBA" id="ARBA00022837"/>
    </source>
</evidence>
<dbReference type="EMBL" id="KE346362">
    <property type="protein sequence ID" value="KJE91491.1"/>
    <property type="molecule type" value="Genomic_DNA"/>
</dbReference>
<dbReference type="PhylomeDB" id="A0A0D2U8U4"/>
<dbReference type="InterPro" id="IPR002048">
    <property type="entry name" value="EF_hand_dom"/>
</dbReference>
<organism evidence="18 19">
    <name type="scientific">Capsaspora owczarzaki (strain ATCC 30864)</name>
    <dbReference type="NCBI Taxonomy" id="595528"/>
    <lineage>
        <taxon>Eukaryota</taxon>
        <taxon>Filasterea</taxon>
        <taxon>Capsaspora</taxon>
    </lineage>
</organism>
<keyword evidence="7" id="KW-0597">Phosphoprotein</keyword>
<dbReference type="Gene3D" id="1.10.238.10">
    <property type="entry name" value="EF-hand"/>
    <property type="match status" value="1"/>
</dbReference>
<keyword evidence="9" id="KW-0479">Metal-binding</keyword>
<evidence type="ECO:0000256" key="6">
    <source>
        <dbReference type="ARBA" id="ARBA00022490"/>
    </source>
</evidence>
<keyword evidence="13" id="KW-0472">Membrane</keyword>
<keyword evidence="15" id="KW-0449">Lipoprotein</keyword>
<dbReference type="GO" id="GO:0015031">
    <property type="term" value="P:protein transport"/>
    <property type="evidence" value="ECO:0007669"/>
    <property type="project" value="UniProtKB-KW"/>
</dbReference>
<dbReference type="FunFam" id="1.10.238.10:FF:000001">
    <property type="entry name" value="Calmodulin 1"/>
    <property type="match status" value="1"/>
</dbReference>
<evidence type="ECO:0000256" key="3">
    <source>
        <dbReference type="ARBA" id="ARBA00004496"/>
    </source>
</evidence>
<evidence type="ECO:0000256" key="9">
    <source>
        <dbReference type="ARBA" id="ARBA00022723"/>
    </source>
</evidence>
<dbReference type="Proteomes" id="UP000008743">
    <property type="component" value="Unassembled WGS sequence"/>
</dbReference>
<dbReference type="PRINTS" id="PR00450">
    <property type="entry name" value="RECOVERIN"/>
</dbReference>
<dbReference type="STRING" id="595528.A0A0D2U8U4"/>
<keyword evidence="5" id="KW-1003">Cell membrane</keyword>
<reference evidence="19" key="1">
    <citation type="submission" date="2011-02" db="EMBL/GenBank/DDBJ databases">
        <title>The Genome Sequence of Capsaspora owczarzaki ATCC 30864.</title>
        <authorList>
            <person name="Russ C."/>
            <person name="Cuomo C."/>
            <person name="Burger G."/>
            <person name="Gray M.W."/>
            <person name="Holland P.W.H."/>
            <person name="King N."/>
            <person name="Lang F.B.F."/>
            <person name="Roger A.J."/>
            <person name="Ruiz-Trillo I."/>
            <person name="Young S.K."/>
            <person name="Zeng Q."/>
            <person name="Gargeya S."/>
            <person name="Alvarado L."/>
            <person name="Berlin A."/>
            <person name="Chapman S.B."/>
            <person name="Chen Z."/>
            <person name="Freedman E."/>
            <person name="Gellesch M."/>
            <person name="Goldberg J."/>
            <person name="Griggs A."/>
            <person name="Gujja S."/>
            <person name="Heilman E."/>
            <person name="Heiman D."/>
            <person name="Howarth C."/>
            <person name="Mehta T."/>
            <person name="Neiman D."/>
            <person name="Pearson M."/>
            <person name="Roberts A."/>
            <person name="Saif S."/>
            <person name="Shea T."/>
            <person name="Shenoy N."/>
            <person name="Sisk P."/>
            <person name="Stolte C."/>
            <person name="Sykes S."/>
            <person name="White J."/>
            <person name="Yandava C."/>
            <person name="Haas B."/>
            <person name="Nusbaum C."/>
            <person name="Birren B."/>
        </authorList>
    </citation>
    <scope>NUCLEOTIDE SEQUENCE</scope>
    <source>
        <strain evidence="19">ATCC 30864</strain>
    </source>
</reference>
<dbReference type="GO" id="GO:0005886">
    <property type="term" value="C:plasma membrane"/>
    <property type="evidence" value="ECO:0007669"/>
    <property type="project" value="UniProtKB-SubCell"/>
</dbReference>
<sequence>MGAKPSTLSPEELSELQETTGFTPNQIKRLYHRFKNLDKDNTGTLNSDEFLAIPELAMNPLAPRIIAVFDIEKADMVNFGQFLRVLSVFQADRSREDKVRFAFRLYDVDNDGFVSPADLHEVLKMLVGVHVSEDQLRQIIDSTIQEADTIDHDGKLSFPEFAEVLKTTDMASKLSIAF</sequence>
<evidence type="ECO:0000256" key="4">
    <source>
        <dbReference type="ARBA" id="ARBA00022448"/>
    </source>
</evidence>
<dbReference type="eggNOG" id="KOG0034">
    <property type="taxonomic scope" value="Eukaryota"/>
</dbReference>
<keyword evidence="6" id="KW-0963">Cytoplasm</keyword>
<gene>
    <name evidence="18" type="ORF">CAOG_002621</name>
</gene>
<dbReference type="PANTHER" id="PTHR46002">
    <property type="entry name" value="EG:114D9.1 PROTEIN-RELATED"/>
    <property type="match status" value="1"/>
</dbReference>
<evidence type="ECO:0000313" key="19">
    <source>
        <dbReference type="Proteomes" id="UP000008743"/>
    </source>
</evidence>
<keyword evidence="10" id="KW-0677">Repeat</keyword>
<dbReference type="SMART" id="SM00054">
    <property type="entry name" value="EFh"/>
    <property type="match status" value="3"/>
</dbReference>
<dbReference type="InterPro" id="IPR018247">
    <property type="entry name" value="EF_Hand_1_Ca_BS"/>
</dbReference>
<protein>
    <submittedName>
        <fullName evidence="18">Calcium-binding protein p22</fullName>
    </submittedName>
</protein>
<dbReference type="GO" id="GO:0005634">
    <property type="term" value="C:nucleus"/>
    <property type="evidence" value="ECO:0007669"/>
    <property type="project" value="UniProtKB-SubCell"/>
</dbReference>
<evidence type="ECO:0000256" key="8">
    <source>
        <dbReference type="ARBA" id="ARBA00022707"/>
    </source>
</evidence>
<dbReference type="InParanoid" id="A0A0D2U8U4"/>
<evidence type="ECO:0000256" key="10">
    <source>
        <dbReference type="ARBA" id="ARBA00022737"/>
    </source>
</evidence>
<dbReference type="OrthoDB" id="191686at2759"/>
<evidence type="ECO:0000256" key="12">
    <source>
        <dbReference type="ARBA" id="ARBA00022927"/>
    </source>
</evidence>
<keyword evidence="12" id="KW-0653">Protein transport</keyword>
<dbReference type="GO" id="GO:0005509">
    <property type="term" value="F:calcium ion binding"/>
    <property type="evidence" value="ECO:0007669"/>
    <property type="project" value="InterPro"/>
</dbReference>
<dbReference type="RefSeq" id="XP_004349371.2">
    <property type="nucleotide sequence ID" value="XM_004349321.2"/>
</dbReference>
<dbReference type="Pfam" id="PF13499">
    <property type="entry name" value="EF-hand_7"/>
    <property type="match status" value="1"/>
</dbReference>
<evidence type="ECO:0000256" key="15">
    <source>
        <dbReference type="ARBA" id="ARBA00023288"/>
    </source>
</evidence>
<dbReference type="PROSITE" id="PS00018">
    <property type="entry name" value="EF_HAND_1"/>
    <property type="match status" value="2"/>
</dbReference>
<evidence type="ECO:0000256" key="1">
    <source>
        <dbReference type="ARBA" id="ARBA00004123"/>
    </source>
</evidence>
<dbReference type="SUPFAM" id="SSF47473">
    <property type="entry name" value="EF-hand"/>
    <property type="match status" value="1"/>
</dbReference>
<accession>A0A0D2U8U4</accession>
<evidence type="ECO:0000256" key="14">
    <source>
        <dbReference type="ARBA" id="ARBA00023242"/>
    </source>
</evidence>
<keyword evidence="4" id="KW-0813">Transport</keyword>
<keyword evidence="11" id="KW-0106">Calcium</keyword>
<evidence type="ECO:0000256" key="2">
    <source>
        <dbReference type="ARBA" id="ARBA00004236"/>
    </source>
</evidence>
<dbReference type="InterPro" id="IPR011992">
    <property type="entry name" value="EF-hand-dom_pair"/>
</dbReference>
<evidence type="ECO:0000256" key="16">
    <source>
        <dbReference type="ARBA" id="ARBA00038164"/>
    </source>
</evidence>
<feature type="domain" description="EF-hand" evidence="17">
    <location>
        <begin position="25"/>
        <end position="60"/>
    </location>
</feature>
<comment type="similarity">
    <text evidence="16">Belongs to the calcineurin regulatory subunit family. CHP subfamily.</text>
</comment>
<dbReference type="CDD" id="cd00051">
    <property type="entry name" value="EFh"/>
    <property type="match status" value="1"/>
</dbReference>
<evidence type="ECO:0000259" key="17">
    <source>
        <dbReference type="PROSITE" id="PS50222"/>
    </source>
</evidence>
<comment type="subcellular location">
    <subcellularLocation>
        <location evidence="2">Cell membrane</location>
    </subcellularLocation>
    <subcellularLocation>
        <location evidence="3">Cytoplasm</location>
    </subcellularLocation>
    <subcellularLocation>
        <location evidence="1">Nucleus</location>
    </subcellularLocation>
</comment>
<dbReference type="InterPro" id="IPR051875">
    <property type="entry name" value="Calcineurin_B_homologous"/>
</dbReference>
<dbReference type="AlphaFoldDB" id="A0A0D2U8U4"/>
<evidence type="ECO:0000313" key="18">
    <source>
        <dbReference type="EMBL" id="KJE91491.1"/>
    </source>
</evidence>